<accession>A0A6G8Q252</accession>
<protein>
    <submittedName>
        <fullName evidence="4">Molybdenum-pterin-binding protein</fullName>
    </submittedName>
</protein>
<dbReference type="Proteomes" id="UP000502706">
    <property type="component" value="Chromosome"/>
</dbReference>
<organism evidence="4 5">
    <name type="scientific">Rubrobacter marinus</name>
    <dbReference type="NCBI Taxonomy" id="2653852"/>
    <lineage>
        <taxon>Bacteria</taxon>
        <taxon>Bacillati</taxon>
        <taxon>Actinomycetota</taxon>
        <taxon>Rubrobacteria</taxon>
        <taxon>Rubrobacterales</taxon>
        <taxon>Rubrobacteraceae</taxon>
        <taxon>Rubrobacter</taxon>
    </lineage>
</organism>
<dbReference type="KEGG" id="rmar:GBA65_20920"/>
<dbReference type="NCBIfam" id="TIGR00638">
    <property type="entry name" value="Mop"/>
    <property type="match status" value="1"/>
</dbReference>
<dbReference type="GO" id="GO:0015689">
    <property type="term" value="P:molybdate ion transport"/>
    <property type="evidence" value="ECO:0007669"/>
    <property type="project" value="InterPro"/>
</dbReference>
<dbReference type="InterPro" id="IPR004606">
    <property type="entry name" value="Mop_domain"/>
</dbReference>
<feature type="domain" description="Mop" evidence="3">
    <location>
        <begin position="2"/>
        <end position="67"/>
    </location>
</feature>
<dbReference type="PROSITE" id="PS51866">
    <property type="entry name" value="MOP"/>
    <property type="match status" value="1"/>
</dbReference>
<evidence type="ECO:0000256" key="1">
    <source>
        <dbReference type="ARBA" id="ARBA00022505"/>
    </source>
</evidence>
<evidence type="ECO:0000313" key="5">
    <source>
        <dbReference type="Proteomes" id="UP000502706"/>
    </source>
</evidence>
<dbReference type="Gene3D" id="2.40.50.100">
    <property type="match status" value="1"/>
</dbReference>
<gene>
    <name evidence="4" type="ORF">GBA65_20920</name>
</gene>
<reference evidence="4 5" key="1">
    <citation type="submission" date="2019-10" db="EMBL/GenBank/DDBJ databases">
        <title>Rubrobacter sp nov SCSIO 52915 isolated from a deep-sea sediment in the South China Sea.</title>
        <authorList>
            <person name="Chen R.W."/>
        </authorList>
    </citation>
    <scope>NUCLEOTIDE SEQUENCE [LARGE SCALE GENOMIC DNA]</scope>
    <source>
        <strain evidence="4 5">SCSIO 52915</strain>
    </source>
</reference>
<keyword evidence="5" id="KW-1185">Reference proteome</keyword>
<proteinExistence type="predicted"/>
<evidence type="ECO:0000259" key="3">
    <source>
        <dbReference type="PROSITE" id="PS51866"/>
    </source>
</evidence>
<dbReference type="InterPro" id="IPR008995">
    <property type="entry name" value="Mo/tungstate-bd_C_term_dom"/>
</dbReference>
<dbReference type="InterPro" id="IPR005116">
    <property type="entry name" value="Transp-assoc_OB_typ1"/>
</dbReference>
<dbReference type="SUPFAM" id="SSF50331">
    <property type="entry name" value="MOP-like"/>
    <property type="match status" value="1"/>
</dbReference>
<keyword evidence="1 2" id="KW-0500">Molybdenum</keyword>
<dbReference type="EMBL" id="CP045121">
    <property type="protein sequence ID" value="QIN80564.1"/>
    <property type="molecule type" value="Genomic_DNA"/>
</dbReference>
<dbReference type="AlphaFoldDB" id="A0A6G8Q252"/>
<name>A0A6G8Q252_9ACTN</name>
<dbReference type="Pfam" id="PF03459">
    <property type="entry name" value="TOBE"/>
    <property type="match status" value="1"/>
</dbReference>
<dbReference type="RefSeq" id="WP_166398233.1">
    <property type="nucleotide sequence ID" value="NZ_CP045121.1"/>
</dbReference>
<evidence type="ECO:0000313" key="4">
    <source>
        <dbReference type="EMBL" id="QIN80564.1"/>
    </source>
</evidence>
<evidence type="ECO:0000256" key="2">
    <source>
        <dbReference type="PROSITE-ProRule" id="PRU01213"/>
    </source>
</evidence>
<sequence>MQISTRNRLPGRVTEVVKGEAAARVSIQVGDNNMVALITRESADELSLEPGKEVTALVKATDVMLLTNDGDVA</sequence>